<dbReference type="OrthoDB" id="166401at2759"/>
<dbReference type="Proteomes" id="UP000054423">
    <property type="component" value="Unassembled WGS sequence"/>
</dbReference>
<name>W2M0Z4_PHYNI</name>
<reference evidence="2" key="1">
    <citation type="submission" date="2013-11" db="EMBL/GenBank/DDBJ databases">
        <title>The Genome Sequence of Phytophthora parasitica CHvinca01.</title>
        <authorList>
            <consortium name="The Broad Institute Genomics Platform"/>
            <person name="Russ C."/>
            <person name="Tyler B."/>
            <person name="Panabieres F."/>
            <person name="Shan W."/>
            <person name="Tripathy S."/>
            <person name="Grunwald N."/>
            <person name="Machado M."/>
            <person name="Johnson C.S."/>
            <person name="Arredondo F."/>
            <person name="Hong C."/>
            <person name="Coffey M."/>
            <person name="Young S.K."/>
            <person name="Zeng Q."/>
            <person name="Gargeya S."/>
            <person name="Fitzgerald M."/>
            <person name="Abouelleil A."/>
            <person name="Alvarado L."/>
            <person name="Chapman S.B."/>
            <person name="Gainer-Dewar J."/>
            <person name="Goldberg J."/>
            <person name="Griggs A."/>
            <person name="Gujja S."/>
            <person name="Hansen M."/>
            <person name="Howarth C."/>
            <person name="Imamovic A."/>
            <person name="Ireland A."/>
            <person name="Larimer J."/>
            <person name="McCowan C."/>
            <person name="Murphy C."/>
            <person name="Pearson M."/>
            <person name="Poon T.W."/>
            <person name="Priest M."/>
            <person name="Roberts A."/>
            <person name="Saif S."/>
            <person name="Shea T."/>
            <person name="Sykes S."/>
            <person name="Wortman J."/>
            <person name="Nusbaum C."/>
            <person name="Birren B."/>
        </authorList>
    </citation>
    <scope>NUCLEOTIDE SEQUENCE [LARGE SCALE GENOMIC DNA]</scope>
    <source>
        <strain evidence="2">CHvinca01</strain>
    </source>
</reference>
<sequence length="177" mass="20110">MILRNGASNATLAGELIGVNHMPCLAHALHLVVNGALQKKKTKTMKKPGNTVAPQRQSDIFVGPSDDEDEERVEEDEFLDAVPLEDNPELETDDQRAVIALLCYISLIEVLDFVNGSTKDYEQESLQQMRANVQEFRRLASYFRRSSKGSDLLLRLRHDYCRNENDRDFLYRAGLPD</sequence>
<dbReference type="AlphaFoldDB" id="W2M0Z4"/>
<proteinExistence type="predicted"/>
<evidence type="ECO:0000256" key="1">
    <source>
        <dbReference type="SAM" id="MobiDB-lite"/>
    </source>
</evidence>
<protein>
    <submittedName>
        <fullName evidence="2">Uncharacterized protein</fullName>
    </submittedName>
</protein>
<dbReference type="EMBL" id="KI677214">
    <property type="protein sequence ID" value="ETM03408.1"/>
    <property type="molecule type" value="Genomic_DNA"/>
</dbReference>
<feature type="region of interest" description="Disordered" evidence="1">
    <location>
        <begin position="43"/>
        <end position="70"/>
    </location>
</feature>
<accession>W2M0Z4</accession>
<organism evidence="2">
    <name type="scientific">Phytophthora nicotianae</name>
    <name type="common">Potato buckeye rot agent</name>
    <name type="synonym">Phytophthora parasitica</name>
    <dbReference type="NCBI Taxonomy" id="4792"/>
    <lineage>
        <taxon>Eukaryota</taxon>
        <taxon>Sar</taxon>
        <taxon>Stramenopiles</taxon>
        <taxon>Oomycota</taxon>
        <taxon>Peronosporomycetes</taxon>
        <taxon>Peronosporales</taxon>
        <taxon>Peronosporaceae</taxon>
        <taxon>Phytophthora</taxon>
    </lineage>
</organism>
<evidence type="ECO:0000313" key="2">
    <source>
        <dbReference type="EMBL" id="ETM03408.1"/>
    </source>
</evidence>
<gene>
    <name evidence="2" type="ORF">L917_00372</name>
</gene>